<evidence type="ECO:0000259" key="3">
    <source>
        <dbReference type="Pfam" id="PF07859"/>
    </source>
</evidence>
<name>A0A917R3W6_9ACTN</name>
<keyword evidence="1" id="KW-0378">Hydrolase</keyword>
<feature type="compositionally biased region" description="Basic and acidic residues" evidence="2">
    <location>
        <begin position="56"/>
        <end position="65"/>
    </location>
</feature>
<comment type="caution">
    <text evidence="4">The sequence shown here is derived from an EMBL/GenBank/DDBJ whole genome shotgun (WGS) entry which is preliminary data.</text>
</comment>
<reference evidence="4" key="2">
    <citation type="submission" date="2020-09" db="EMBL/GenBank/DDBJ databases">
        <authorList>
            <person name="Sun Q."/>
            <person name="Ohkuma M."/>
        </authorList>
    </citation>
    <scope>NUCLEOTIDE SEQUENCE</scope>
    <source>
        <strain evidence="4">JCM 13064</strain>
    </source>
</reference>
<evidence type="ECO:0000313" key="4">
    <source>
        <dbReference type="EMBL" id="GGK87444.1"/>
    </source>
</evidence>
<accession>A0A917R3W6</accession>
<feature type="domain" description="Alpha/beta hydrolase fold-3" evidence="3">
    <location>
        <begin position="88"/>
        <end position="294"/>
    </location>
</feature>
<dbReference type="InterPro" id="IPR029058">
    <property type="entry name" value="AB_hydrolase_fold"/>
</dbReference>
<feature type="region of interest" description="Disordered" evidence="2">
    <location>
        <begin position="45"/>
        <end position="65"/>
    </location>
</feature>
<dbReference type="EMBL" id="BMNT01000016">
    <property type="protein sequence ID" value="GGK87444.1"/>
    <property type="molecule type" value="Genomic_DNA"/>
</dbReference>
<dbReference type="Proteomes" id="UP000645217">
    <property type="component" value="Unassembled WGS sequence"/>
</dbReference>
<dbReference type="RefSeq" id="WP_189163839.1">
    <property type="nucleotide sequence ID" value="NZ_BMNT01000016.1"/>
</dbReference>
<protein>
    <submittedName>
        <fullName evidence="4">Esterase</fullName>
    </submittedName>
</protein>
<reference evidence="4" key="1">
    <citation type="journal article" date="2014" name="Int. J. Syst. Evol. Microbiol.">
        <title>Complete genome sequence of Corynebacterium casei LMG S-19264T (=DSM 44701T), isolated from a smear-ripened cheese.</title>
        <authorList>
            <consortium name="US DOE Joint Genome Institute (JGI-PGF)"/>
            <person name="Walter F."/>
            <person name="Albersmeier A."/>
            <person name="Kalinowski J."/>
            <person name="Ruckert C."/>
        </authorList>
    </citation>
    <scope>NUCLEOTIDE SEQUENCE</scope>
    <source>
        <strain evidence="4">JCM 13064</strain>
    </source>
</reference>
<sequence length="321" mass="33743">MPLHPNTDPELAVGLSRAFVPPVDFARLSPDELPELRRRMATGFTSAPRPAGAVTVEDHRVPGPDGAPEIRVRVYRPRGRGGALPCLYWMHGGGMVLGLLEMEDARLSAIAGETGCVAVSVEYRLAPEHPHPAPVEDCYAGLVWTAKNAGDLGVDPGRVAVGGSSAGGGLAAAIALLARDRGTPAVAFQLLLSPMLDDRGTTPSSRAFEDAVMWNRAANTFGWRALLGEAAGGAQVSPYAAPARAEDLSGLPPAYLDVGELEIFRDECLGYAARLVQAGVSTELHLYPGAFHGFDALVPGAELSRAAAARRLAALRRAFAR</sequence>
<evidence type="ECO:0000256" key="1">
    <source>
        <dbReference type="ARBA" id="ARBA00022801"/>
    </source>
</evidence>
<dbReference type="Pfam" id="PF07859">
    <property type="entry name" value="Abhydrolase_3"/>
    <property type="match status" value="1"/>
</dbReference>
<proteinExistence type="predicted"/>
<dbReference type="Gene3D" id="3.40.50.1820">
    <property type="entry name" value="alpha/beta hydrolase"/>
    <property type="match status" value="1"/>
</dbReference>
<dbReference type="InterPro" id="IPR013094">
    <property type="entry name" value="AB_hydrolase_3"/>
</dbReference>
<dbReference type="GO" id="GO:0016787">
    <property type="term" value="F:hydrolase activity"/>
    <property type="evidence" value="ECO:0007669"/>
    <property type="project" value="UniProtKB-KW"/>
</dbReference>
<keyword evidence="5" id="KW-1185">Reference proteome</keyword>
<dbReference type="SUPFAM" id="SSF53474">
    <property type="entry name" value="alpha/beta-Hydrolases"/>
    <property type="match status" value="1"/>
</dbReference>
<evidence type="ECO:0000256" key="2">
    <source>
        <dbReference type="SAM" id="MobiDB-lite"/>
    </source>
</evidence>
<organism evidence="4 5">
    <name type="scientific">Sphaerisporangium melleum</name>
    <dbReference type="NCBI Taxonomy" id="321316"/>
    <lineage>
        <taxon>Bacteria</taxon>
        <taxon>Bacillati</taxon>
        <taxon>Actinomycetota</taxon>
        <taxon>Actinomycetes</taxon>
        <taxon>Streptosporangiales</taxon>
        <taxon>Streptosporangiaceae</taxon>
        <taxon>Sphaerisporangium</taxon>
    </lineage>
</organism>
<dbReference type="PANTHER" id="PTHR48081">
    <property type="entry name" value="AB HYDROLASE SUPERFAMILY PROTEIN C4A8.06C"/>
    <property type="match status" value="1"/>
</dbReference>
<dbReference type="PANTHER" id="PTHR48081:SF8">
    <property type="entry name" value="ALPHA_BETA HYDROLASE FOLD-3 DOMAIN-CONTAINING PROTEIN-RELATED"/>
    <property type="match status" value="1"/>
</dbReference>
<gene>
    <name evidence="4" type="primary">aes</name>
    <name evidence="4" type="ORF">GCM10007964_32470</name>
</gene>
<dbReference type="InterPro" id="IPR050300">
    <property type="entry name" value="GDXG_lipolytic_enzyme"/>
</dbReference>
<evidence type="ECO:0000313" key="5">
    <source>
        <dbReference type="Proteomes" id="UP000645217"/>
    </source>
</evidence>
<dbReference type="AlphaFoldDB" id="A0A917R3W6"/>